<dbReference type="PROSITE" id="PS00018">
    <property type="entry name" value="EF_HAND_1"/>
    <property type="match status" value="1"/>
</dbReference>
<dbReference type="InterPro" id="IPR050403">
    <property type="entry name" value="Myosin_RLC"/>
</dbReference>
<dbReference type="InterPro" id="IPR018247">
    <property type="entry name" value="EF_Hand_1_Ca_BS"/>
</dbReference>
<keyword evidence="7" id="KW-1185">Reference proteome</keyword>
<accession>A0A8X6IB14</accession>
<feature type="region of interest" description="Disordered" evidence="4">
    <location>
        <begin position="1"/>
        <end position="55"/>
    </location>
</feature>
<name>A0A8X6IB14_TRICU</name>
<keyword evidence="1" id="KW-0479">Metal-binding</keyword>
<dbReference type="GO" id="GO:0009791">
    <property type="term" value="P:post-embryonic development"/>
    <property type="evidence" value="ECO:0007669"/>
    <property type="project" value="UniProtKB-ARBA"/>
</dbReference>
<dbReference type="FunFam" id="1.10.238.10:FF:000007">
    <property type="entry name" value="Putative myosin regulatory light chain sqh"/>
    <property type="match status" value="1"/>
</dbReference>
<sequence>MGDEDKKEKKKKSKKKSTQEADASQEGDAALVEEAPSSQEVHETKESTPIPIITAPPTIEKKSSTKRKAHRCGSNVFAMFTQRKVQEFKEAFQLIDQDKDGFITKSDLKVTFDLLGREVDDEDLESMLAEAPGPLNFTMFLTIFGERISGTDEEDVILSAFSVFDEGDGKMKEEVLKNSLRKRGDKFTDEEADICLKEAPVDKEGYISIRRFTQILTKGDEDDDTDGG</sequence>
<keyword evidence="3" id="KW-0106">Calcium</keyword>
<dbReference type="GO" id="GO:0005509">
    <property type="term" value="F:calcium ion binding"/>
    <property type="evidence" value="ECO:0007669"/>
    <property type="project" value="InterPro"/>
</dbReference>
<evidence type="ECO:0000256" key="3">
    <source>
        <dbReference type="ARBA" id="ARBA00022837"/>
    </source>
</evidence>
<dbReference type="OrthoDB" id="429467at2759"/>
<dbReference type="SUPFAM" id="SSF47473">
    <property type="entry name" value="EF-hand"/>
    <property type="match status" value="1"/>
</dbReference>
<dbReference type="Pfam" id="PF13405">
    <property type="entry name" value="EF-hand_6"/>
    <property type="match status" value="1"/>
</dbReference>
<dbReference type="Proteomes" id="UP000887116">
    <property type="component" value="Unassembled WGS sequence"/>
</dbReference>
<evidence type="ECO:0000256" key="2">
    <source>
        <dbReference type="ARBA" id="ARBA00022737"/>
    </source>
</evidence>
<dbReference type="InterPro" id="IPR011992">
    <property type="entry name" value="EF-hand-dom_pair"/>
</dbReference>
<proteinExistence type="predicted"/>
<organism evidence="6 7">
    <name type="scientific">Trichonephila clavata</name>
    <name type="common">Joro spider</name>
    <name type="synonym">Nephila clavata</name>
    <dbReference type="NCBI Taxonomy" id="2740835"/>
    <lineage>
        <taxon>Eukaryota</taxon>
        <taxon>Metazoa</taxon>
        <taxon>Ecdysozoa</taxon>
        <taxon>Arthropoda</taxon>
        <taxon>Chelicerata</taxon>
        <taxon>Arachnida</taxon>
        <taxon>Araneae</taxon>
        <taxon>Araneomorphae</taxon>
        <taxon>Entelegynae</taxon>
        <taxon>Araneoidea</taxon>
        <taxon>Nephilidae</taxon>
        <taxon>Trichonephila</taxon>
    </lineage>
</organism>
<evidence type="ECO:0000256" key="1">
    <source>
        <dbReference type="ARBA" id="ARBA00022723"/>
    </source>
</evidence>
<keyword evidence="2" id="KW-0677">Repeat</keyword>
<feature type="domain" description="EF-hand" evidence="5">
    <location>
        <begin position="83"/>
        <end position="118"/>
    </location>
</feature>
<gene>
    <name evidence="6" type="primary">MYL9</name>
    <name evidence="6" type="ORF">TNCT_297181</name>
</gene>
<evidence type="ECO:0000256" key="4">
    <source>
        <dbReference type="SAM" id="MobiDB-lite"/>
    </source>
</evidence>
<reference evidence="6" key="1">
    <citation type="submission" date="2020-07" db="EMBL/GenBank/DDBJ databases">
        <title>Multicomponent nature underlies the extraordinary mechanical properties of spider dragline silk.</title>
        <authorList>
            <person name="Kono N."/>
            <person name="Nakamura H."/>
            <person name="Mori M."/>
            <person name="Yoshida Y."/>
            <person name="Ohtoshi R."/>
            <person name="Malay A.D."/>
            <person name="Moran D.A.P."/>
            <person name="Tomita M."/>
            <person name="Numata K."/>
            <person name="Arakawa K."/>
        </authorList>
    </citation>
    <scope>NUCLEOTIDE SEQUENCE</scope>
</reference>
<dbReference type="AlphaFoldDB" id="A0A8X6IB14"/>
<dbReference type="Gene3D" id="1.10.238.10">
    <property type="entry name" value="EF-hand"/>
    <property type="match status" value="2"/>
</dbReference>
<dbReference type="InterPro" id="IPR002048">
    <property type="entry name" value="EF_hand_dom"/>
</dbReference>
<dbReference type="CDD" id="cd00051">
    <property type="entry name" value="EFh"/>
    <property type="match status" value="1"/>
</dbReference>
<dbReference type="SMART" id="SM00054">
    <property type="entry name" value="EFh"/>
    <property type="match status" value="1"/>
</dbReference>
<dbReference type="PROSITE" id="PS50222">
    <property type="entry name" value="EF_HAND_2"/>
    <property type="match status" value="1"/>
</dbReference>
<dbReference type="PANTHER" id="PTHR23049">
    <property type="entry name" value="MYOSIN REGULATORY LIGHT CHAIN 2"/>
    <property type="match status" value="1"/>
</dbReference>
<dbReference type="EMBL" id="BMAO01015388">
    <property type="protein sequence ID" value="GFR01425.1"/>
    <property type="molecule type" value="Genomic_DNA"/>
</dbReference>
<protein>
    <submittedName>
        <fullName evidence="6">Myosin regulatory light polypeptide 9</fullName>
    </submittedName>
</protein>
<comment type="caution">
    <text evidence="6">The sequence shown here is derived from an EMBL/GenBank/DDBJ whole genome shotgun (WGS) entry which is preliminary data.</text>
</comment>
<evidence type="ECO:0000313" key="7">
    <source>
        <dbReference type="Proteomes" id="UP000887116"/>
    </source>
</evidence>
<evidence type="ECO:0000259" key="5">
    <source>
        <dbReference type="PROSITE" id="PS50222"/>
    </source>
</evidence>
<evidence type="ECO:0000313" key="6">
    <source>
        <dbReference type="EMBL" id="GFR01425.1"/>
    </source>
</evidence>